<dbReference type="GO" id="GO:0000036">
    <property type="term" value="F:acyl carrier activity"/>
    <property type="evidence" value="ECO:0007669"/>
    <property type="project" value="UniProtKB-UniRule"/>
</dbReference>
<dbReference type="GO" id="GO:0009245">
    <property type="term" value="P:lipid A biosynthetic process"/>
    <property type="evidence" value="ECO:0007669"/>
    <property type="project" value="TreeGrafter"/>
</dbReference>
<comment type="similarity">
    <text evidence="7">Belongs to the acyl carrier protein (ACP) family.</text>
</comment>
<dbReference type="GO" id="GO:0000035">
    <property type="term" value="F:acyl binding"/>
    <property type="evidence" value="ECO:0007669"/>
    <property type="project" value="TreeGrafter"/>
</dbReference>
<keyword evidence="2 7" id="KW-0444">Lipid biosynthesis</keyword>
<keyword evidence="6 7" id="KW-0275">Fatty acid biosynthesis</keyword>
<protein>
    <recommendedName>
        <fullName evidence="7">Acyl carrier protein</fullName>
        <shortName evidence="7">ACP</shortName>
    </recommendedName>
</protein>
<keyword evidence="1 7" id="KW-0596">Phosphopantetheine</keyword>
<comment type="subcellular location">
    <subcellularLocation>
        <location evidence="7">Cytoplasm</location>
    </subcellularLocation>
</comment>
<dbReference type="Gene3D" id="1.10.1200.10">
    <property type="entry name" value="ACP-like"/>
    <property type="match status" value="1"/>
</dbReference>
<dbReference type="InterPro" id="IPR003231">
    <property type="entry name" value="ACP"/>
</dbReference>
<evidence type="ECO:0000256" key="4">
    <source>
        <dbReference type="ARBA" id="ARBA00022832"/>
    </source>
</evidence>
<dbReference type="UniPathway" id="UPA00094"/>
<comment type="PTM">
    <text evidence="7">4'-phosphopantetheine is transferred from CoA to a specific serine of apo-ACP by AcpS. This modification is essential for activity because fatty acids are bound in thioester linkage to the sulfhydryl of the prosthetic group.</text>
</comment>
<gene>
    <name evidence="7" type="primary">acpP</name>
    <name evidence="9" type="ORF">EDD58_102377</name>
</gene>
<dbReference type="GO" id="GO:0005829">
    <property type="term" value="C:cytosol"/>
    <property type="evidence" value="ECO:0007669"/>
    <property type="project" value="TreeGrafter"/>
</dbReference>
<proteinExistence type="inferred from homology"/>
<organism evidence="9 10">
    <name type="scientific">Hazenella coriacea</name>
    <dbReference type="NCBI Taxonomy" id="1179467"/>
    <lineage>
        <taxon>Bacteria</taxon>
        <taxon>Bacillati</taxon>
        <taxon>Bacillota</taxon>
        <taxon>Bacilli</taxon>
        <taxon>Bacillales</taxon>
        <taxon>Thermoactinomycetaceae</taxon>
        <taxon>Hazenella</taxon>
    </lineage>
</organism>
<dbReference type="InterPro" id="IPR036736">
    <property type="entry name" value="ACP-like_sf"/>
</dbReference>
<evidence type="ECO:0000256" key="1">
    <source>
        <dbReference type="ARBA" id="ARBA00022450"/>
    </source>
</evidence>
<evidence type="ECO:0000256" key="5">
    <source>
        <dbReference type="ARBA" id="ARBA00023098"/>
    </source>
</evidence>
<comment type="pathway">
    <text evidence="7">Lipid metabolism; fatty acid biosynthesis.</text>
</comment>
<sequence length="86" mass="9853">MTFEHEFTSFLKNVIKNELKKEVPEITPSMSFQDLGIDSMDRIRIVIHVERAYGVEFSENEAGSIQTVGELIQFIEDKGGVQVDKY</sequence>
<evidence type="ECO:0000256" key="2">
    <source>
        <dbReference type="ARBA" id="ARBA00022516"/>
    </source>
</evidence>
<comment type="caution">
    <text evidence="9">The sequence shown here is derived from an EMBL/GenBank/DDBJ whole genome shotgun (WGS) entry which is preliminary data.</text>
</comment>
<dbReference type="HAMAP" id="MF_01217">
    <property type="entry name" value="Acyl_carrier"/>
    <property type="match status" value="1"/>
</dbReference>
<dbReference type="Proteomes" id="UP000294937">
    <property type="component" value="Unassembled WGS sequence"/>
</dbReference>
<evidence type="ECO:0000313" key="10">
    <source>
        <dbReference type="Proteomes" id="UP000294937"/>
    </source>
</evidence>
<dbReference type="OrthoDB" id="2621277at2"/>
<comment type="function">
    <text evidence="7">Carrier of the growing fatty acid chain in fatty acid biosynthesis.</text>
</comment>
<keyword evidence="7" id="KW-0963">Cytoplasm</keyword>
<dbReference type="PROSITE" id="PS50075">
    <property type="entry name" value="CARRIER"/>
    <property type="match status" value="1"/>
</dbReference>
<feature type="domain" description="Carrier" evidence="8">
    <location>
        <begin position="5"/>
        <end position="79"/>
    </location>
</feature>
<dbReference type="AlphaFoldDB" id="A0A4R3LEC0"/>
<dbReference type="PANTHER" id="PTHR20863:SF76">
    <property type="entry name" value="CARRIER DOMAIN-CONTAINING PROTEIN"/>
    <property type="match status" value="1"/>
</dbReference>
<reference evidence="9 10" key="1">
    <citation type="submission" date="2019-03" db="EMBL/GenBank/DDBJ databases">
        <title>Genomic Encyclopedia of Type Strains, Phase IV (KMG-IV): sequencing the most valuable type-strain genomes for metagenomic binning, comparative biology and taxonomic classification.</title>
        <authorList>
            <person name="Goeker M."/>
        </authorList>
    </citation>
    <scope>NUCLEOTIDE SEQUENCE [LARGE SCALE GENOMIC DNA]</scope>
    <source>
        <strain evidence="9 10">DSM 45707</strain>
    </source>
</reference>
<dbReference type="InterPro" id="IPR009081">
    <property type="entry name" value="PP-bd_ACP"/>
</dbReference>
<dbReference type="EMBL" id="SMAG01000002">
    <property type="protein sequence ID" value="TCS95796.1"/>
    <property type="molecule type" value="Genomic_DNA"/>
</dbReference>
<dbReference type="SUPFAM" id="SSF47336">
    <property type="entry name" value="ACP-like"/>
    <property type="match status" value="1"/>
</dbReference>
<evidence type="ECO:0000256" key="7">
    <source>
        <dbReference type="HAMAP-Rule" id="MF_01217"/>
    </source>
</evidence>
<dbReference type="PANTHER" id="PTHR20863">
    <property type="entry name" value="ACYL CARRIER PROTEIN"/>
    <property type="match status" value="1"/>
</dbReference>
<keyword evidence="5 7" id="KW-0443">Lipid metabolism</keyword>
<evidence type="ECO:0000313" key="9">
    <source>
        <dbReference type="EMBL" id="TCS95796.1"/>
    </source>
</evidence>
<keyword evidence="4 7" id="KW-0276">Fatty acid metabolism</keyword>
<keyword evidence="3 7" id="KW-0597">Phosphoprotein</keyword>
<evidence type="ECO:0000259" key="8">
    <source>
        <dbReference type="PROSITE" id="PS50075"/>
    </source>
</evidence>
<keyword evidence="10" id="KW-1185">Reference proteome</keyword>
<dbReference type="GO" id="GO:0016020">
    <property type="term" value="C:membrane"/>
    <property type="evidence" value="ECO:0007669"/>
    <property type="project" value="GOC"/>
</dbReference>
<dbReference type="Pfam" id="PF00550">
    <property type="entry name" value="PP-binding"/>
    <property type="match status" value="1"/>
</dbReference>
<evidence type="ECO:0000256" key="3">
    <source>
        <dbReference type="ARBA" id="ARBA00022553"/>
    </source>
</evidence>
<accession>A0A4R3LEC0</accession>
<evidence type="ECO:0000256" key="6">
    <source>
        <dbReference type="ARBA" id="ARBA00023160"/>
    </source>
</evidence>
<feature type="modified residue" description="O-(pantetheine 4'-phosphoryl)serine" evidence="7">
    <location>
        <position position="39"/>
    </location>
</feature>
<name>A0A4R3LEC0_9BACL</name>
<dbReference type="RefSeq" id="WP_131923767.1">
    <property type="nucleotide sequence ID" value="NZ_SMAG01000002.1"/>
</dbReference>